<dbReference type="GO" id="GO:0008934">
    <property type="term" value="F:inositol monophosphate 1-phosphatase activity"/>
    <property type="evidence" value="ECO:0007669"/>
    <property type="project" value="TreeGrafter"/>
</dbReference>
<dbReference type="InterPro" id="IPR000760">
    <property type="entry name" value="Inositol_monophosphatase-like"/>
</dbReference>
<dbReference type="GO" id="GO:0007165">
    <property type="term" value="P:signal transduction"/>
    <property type="evidence" value="ECO:0007669"/>
    <property type="project" value="TreeGrafter"/>
</dbReference>
<sequence length="275" mass="29768">MLPDLAAVVQIVREVAIEEILPRFGTLAAHQICSKNHPGDLVTDADIYAEQALSRKLMALLPGSVVVGEEACYQNQSILDRLSQDVPVWVLDPVDGTGNFIRGCKRFGVTVALVRRGQIIFGCIHDPVRNITAAGEEGGGTWSDGLRLQVPASPSLPAMCGSVGTSLVRMLEGRVARLVHYSSAAQDYLALLWGEIHFALYRRLLLPWDHAAGVLLHREAGGYGAMVKGCAYRPVMEDEGMLLLAPDQTSWQALLALVNETAKQTNGILPSSHTH</sequence>
<gene>
    <name evidence="4" type="ORF">RIEGSTA812A_PEG_177</name>
</gene>
<dbReference type="Gene3D" id="3.40.190.80">
    <property type="match status" value="1"/>
</dbReference>
<dbReference type="PANTHER" id="PTHR20854">
    <property type="entry name" value="INOSITOL MONOPHOSPHATASE"/>
    <property type="match status" value="1"/>
</dbReference>
<dbReference type="AlphaFoldDB" id="A0A484H5G6"/>
<dbReference type="Gene3D" id="3.30.540.10">
    <property type="entry name" value="Fructose-1,6-Bisphosphatase, subunit A, domain 1"/>
    <property type="match status" value="1"/>
</dbReference>
<evidence type="ECO:0000256" key="3">
    <source>
        <dbReference type="ARBA" id="ARBA00022842"/>
    </source>
</evidence>
<evidence type="ECO:0000256" key="1">
    <source>
        <dbReference type="ARBA" id="ARBA00022723"/>
    </source>
</evidence>
<organism evidence="4">
    <name type="scientific">invertebrate metagenome</name>
    <dbReference type="NCBI Taxonomy" id="1711999"/>
    <lineage>
        <taxon>unclassified sequences</taxon>
        <taxon>metagenomes</taxon>
        <taxon>organismal metagenomes</taxon>
    </lineage>
</organism>
<dbReference type="PANTHER" id="PTHR20854:SF4">
    <property type="entry name" value="INOSITOL-1-MONOPHOSPHATASE-RELATED"/>
    <property type="match status" value="1"/>
</dbReference>
<keyword evidence="3" id="KW-0460">Magnesium</keyword>
<evidence type="ECO:0000256" key="2">
    <source>
        <dbReference type="ARBA" id="ARBA00022801"/>
    </source>
</evidence>
<accession>A0A484H5G6</accession>
<dbReference type="PROSITE" id="PS00629">
    <property type="entry name" value="IMP_1"/>
    <property type="match status" value="1"/>
</dbReference>
<dbReference type="PRINTS" id="PR00377">
    <property type="entry name" value="IMPHPHTASES"/>
</dbReference>
<dbReference type="InterPro" id="IPR020583">
    <property type="entry name" value="Inositol_monoP_metal-BS"/>
</dbReference>
<evidence type="ECO:0000313" key="4">
    <source>
        <dbReference type="EMBL" id="VBB68704.1"/>
    </source>
</evidence>
<name>A0A484H5G6_9ZZZZ</name>
<dbReference type="GO" id="GO:0046872">
    <property type="term" value="F:metal ion binding"/>
    <property type="evidence" value="ECO:0007669"/>
    <property type="project" value="UniProtKB-KW"/>
</dbReference>
<proteinExistence type="predicted"/>
<keyword evidence="1" id="KW-0479">Metal-binding</keyword>
<reference evidence="4" key="1">
    <citation type="submission" date="2018-10" db="EMBL/GenBank/DDBJ databases">
        <authorList>
            <person name="Gruber-Vodicka H."/>
            <person name="Jaeckle O."/>
        </authorList>
    </citation>
    <scope>NUCLEOTIDE SEQUENCE</scope>
</reference>
<dbReference type="Pfam" id="PF00459">
    <property type="entry name" value="Inositol_P"/>
    <property type="match status" value="1"/>
</dbReference>
<protein>
    <submittedName>
        <fullName evidence="4">Inositol monophosphatase and related sulfite synthesis enzyme</fullName>
    </submittedName>
</protein>
<dbReference type="SUPFAM" id="SSF56655">
    <property type="entry name" value="Carbohydrate phosphatase"/>
    <property type="match status" value="1"/>
</dbReference>
<dbReference type="GO" id="GO:0006020">
    <property type="term" value="P:inositol metabolic process"/>
    <property type="evidence" value="ECO:0007669"/>
    <property type="project" value="TreeGrafter"/>
</dbReference>
<keyword evidence="2" id="KW-0378">Hydrolase</keyword>
<dbReference type="EMBL" id="LR026963">
    <property type="protein sequence ID" value="VBB68704.1"/>
    <property type="molecule type" value="Genomic_DNA"/>
</dbReference>